<accession>A0AAD4M6J5</accession>
<comment type="caution">
    <text evidence="2">The sequence shown here is derived from an EMBL/GenBank/DDBJ whole genome shotgun (WGS) entry which is preliminary data.</text>
</comment>
<dbReference type="AlphaFoldDB" id="A0AAD4M6J5"/>
<gene>
    <name evidence="2" type="ORF">B0F90DRAFT_1817000</name>
</gene>
<proteinExistence type="predicted"/>
<dbReference type="Pfam" id="PF12937">
    <property type="entry name" value="F-box-like"/>
    <property type="match status" value="1"/>
</dbReference>
<sequence>MASIEVSLGQPSFSCFFSSSSVVDRHSTATYYKTSLTTVHDLPVEVLQKVFTYCTEPCTPAESYFIYPVWIAIAHVCSHWRSVALNHHSLWASITPNLSTDWSKAFVTRSEPALMDVDLFVSNARFDRNWLSLEDIIDLLANCTRLRSLQLVGQRQDVCAALGKLKETTPINELSLSVWERDHPTVLPDDLFGGEAPVRHLRFTSDSFVVAPRWLFRGVTHFTSTEEVPLIHLLNTLRHMPALTHFTLRSCMMQWNDHDAPRGPLIEMPHLTDFVVEGSSPSHFALLIQRLAMPRIARKRLELCTSVVSGWDHWASWFPILSSIIEAAGGMQQICVSGAPREGSFSAWTGGDATGVYEEAEFALKVIWEGCPATLQQQGASGAYFNSPIFHLGALWELVEGAMRARKLVLKGGLAARSQQLPASWWWRLLETLPVVEELELHPDSVEALFSAWRESDAPAVLPALRRVHIAQAESTVFCTPAITEGSSACLENAGEVLMKLLRGDHDNDY</sequence>
<evidence type="ECO:0000313" key="2">
    <source>
        <dbReference type="EMBL" id="KAI0301532.1"/>
    </source>
</evidence>
<evidence type="ECO:0000259" key="1">
    <source>
        <dbReference type="Pfam" id="PF12937"/>
    </source>
</evidence>
<dbReference type="InterPro" id="IPR032675">
    <property type="entry name" value="LRR_dom_sf"/>
</dbReference>
<dbReference type="Gene3D" id="3.80.10.10">
    <property type="entry name" value="Ribonuclease Inhibitor"/>
    <property type="match status" value="1"/>
</dbReference>
<name>A0AAD4M6J5_9AGAM</name>
<dbReference type="Proteomes" id="UP001203297">
    <property type="component" value="Unassembled WGS sequence"/>
</dbReference>
<reference evidence="2" key="1">
    <citation type="journal article" date="2022" name="New Phytol.">
        <title>Evolutionary transition to the ectomycorrhizal habit in the genomes of a hyperdiverse lineage of mushroom-forming fungi.</title>
        <authorList>
            <person name="Looney B."/>
            <person name="Miyauchi S."/>
            <person name="Morin E."/>
            <person name="Drula E."/>
            <person name="Courty P.E."/>
            <person name="Kohler A."/>
            <person name="Kuo A."/>
            <person name="LaButti K."/>
            <person name="Pangilinan J."/>
            <person name="Lipzen A."/>
            <person name="Riley R."/>
            <person name="Andreopoulos W."/>
            <person name="He G."/>
            <person name="Johnson J."/>
            <person name="Nolan M."/>
            <person name="Tritt A."/>
            <person name="Barry K.W."/>
            <person name="Grigoriev I.V."/>
            <person name="Nagy L.G."/>
            <person name="Hibbett D."/>
            <person name="Henrissat B."/>
            <person name="Matheny P.B."/>
            <person name="Labbe J."/>
            <person name="Martin F.M."/>
        </authorList>
    </citation>
    <scope>NUCLEOTIDE SEQUENCE</scope>
    <source>
        <strain evidence="2">BPL690</strain>
    </source>
</reference>
<evidence type="ECO:0000313" key="3">
    <source>
        <dbReference type="Proteomes" id="UP001203297"/>
    </source>
</evidence>
<organism evidence="2 3">
    <name type="scientific">Multifurca ochricompacta</name>
    <dbReference type="NCBI Taxonomy" id="376703"/>
    <lineage>
        <taxon>Eukaryota</taxon>
        <taxon>Fungi</taxon>
        <taxon>Dikarya</taxon>
        <taxon>Basidiomycota</taxon>
        <taxon>Agaricomycotina</taxon>
        <taxon>Agaricomycetes</taxon>
        <taxon>Russulales</taxon>
        <taxon>Russulaceae</taxon>
        <taxon>Multifurca</taxon>
    </lineage>
</organism>
<feature type="domain" description="F-box" evidence="1">
    <location>
        <begin position="40"/>
        <end position="94"/>
    </location>
</feature>
<protein>
    <recommendedName>
        <fullName evidence="1">F-box domain-containing protein</fullName>
    </recommendedName>
</protein>
<keyword evidence="3" id="KW-1185">Reference proteome</keyword>
<dbReference type="EMBL" id="WTXG01000014">
    <property type="protein sequence ID" value="KAI0301532.1"/>
    <property type="molecule type" value="Genomic_DNA"/>
</dbReference>
<dbReference type="InterPro" id="IPR001810">
    <property type="entry name" value="F-box_dom"/>
</dbReference>